<feature type="region of interest" description="Disordered" evidence="1">
    <location>
        <begin position="230"/>
        <end position="278"/>
    </location>
</feature>
<accession>A0A2U1IYU9</accession>
<comment type="caution">
    <text evidence="3">The sequence shown here is derived from an EMBL/GenBank/DDBJ whole genome shotgun (WGS) entry which is preliminary data.</text>
</comment>
<evidence type="ECO:0000256" key="2">
    <source>
        <dbReference type="SAM" id="SignalP"/>
    </source>
</evidence>
<reference evidence="3 4" key="1">
    <citation type="journal article" date="2018" name="MBio">
        <title>Comparative Genomics Reveals the Core Gene Toolbox for the Fungus-Insect Symbiosis.</title>
        <authorList>
            <person name="Wang Y."/>
            <person name="Stata M."/>
            <person name="Wang W."/>
            <person name="Stajich J.E."/>
            <person name="White M.M."/>
            <person name="Moncalvo J.M."/>
        </authorList>
    </citation>
    <scope>NUCLEOTIDE SEQUENCE [LARGE SCALE GENOMIC DNA]</scope>
    <source>
        <strain evidence="3 4">AUS-126-30</strain>
    </source>
</reference>
<dbReference type="Proteomes" id="UP000245591">
    <property type="component" value="Unassembled WGS sequence"/>
</dbReference>
<dbReference type="AlphaFoldDB" id="A0A2U1IYU9"/>
<feature type="compositionally biased region" description="Basic and acidic residues" evidence="1">
    <location>
        <begin position="202"/>
        <end position="213"/>
    </location>
</feature>
<feature type="compositionally biased region" description="Polar residues" evidence="1">
    <location>
        <begin position="34"/>
        <end position="61"/>
    </location>
</feature>
<proteinExistence type="predicted"/>
<gene>
    <name evidence="3" type="ORF">BB558_006013</name>
</gene>
<dbReference type="EMBL" id="MBFU01000603">
    <property type="protein sequence ID" value="PVZ97991.1"/>
    <property type="molecule type" value="Genomic_DNA"/>
</dbReference>
<name>A0A2U1IYU9_SMIAN</name>
<keyword evidence="4" id="KW-1185">Reference proteome</keyword>
<feature type="compositionally biased region" description="Low complexity" evidence="1">
    <location>
        <begin position="241"/>
        <end position="278"/>
    </location>
</feature>
<feature type="compositionally biased region" description="Polar residues" evidence="1">
    <location>
        <begin position="230"/>
        <end position="240"/>
    </location>
</feature>
<evidence type="ECO:0000256" key="1">
    <source>
        <dbReference type="SAM" id="MobiDB-lite"/>
    </source>
</evidence>
<evidence type="ECO:0000313" key="3">
    <source>
        <dbReference type="EMBL" id="PVZ97991.1"/>
    </source>
</evidence>
<evidence type="ECO:0000313" key="4">
    <source>
        <dbReference type="Proteomes" id="UP000245591"/>
    </source>
</evidence>
<feature type="region of interest" description="Disordered" evidence="1">
    <location>
        <begin position="25"/>
        <end position="97"/>
    </location>
</feature>
<feature type="chain" id="PRO_5015713564" evidence="2">
    <location>
        <begin position="22"/>
        <end position="278"/>
    </location>
</feature>
<feature type="signal peptide" evidence="2">
    <location>
        <begin position="1"/>
        <end position="21"/>
    </location>
</feature>
<sequence>MKFYSNHTSLLLLLSFYTTRADTTKSISGGGNTGVSLNGNSSTRQSTASINKETRKTQGLSTPGGILKHKKDKAKKKANKATRSFESNTVNQTNSGVVNQGNGMGLLDGVFSGTEISMWSETGASTMWNETGASTMWNETGASTMWNETGDSLITETGESFIQVTETETGVSSWMETGLSSYQVEQELTQLETQASSWESEWSTRDSQQKSSKESTYSSMATIVFGKNLVQTEPPKTTPVSICTDSISKPSSSTITKPISETTSSIPTQSTSKPSSST</sequence>
<feature type="compositionally biased region" description="Basic residues" evidence="1">
    <location>
        <begin position="67"/>
        <end position="80"/>
    </location>
</feature>
<feature type="region of interest" description="Disordered" evidence="1">
    <location>
        <begin position="195"/>
        <end position="216"/>
    </location>
</feature>
<feature type="compositionally biased region" description="Polar residues" evidence="1">
    <location>
        <begin position="82"/>
        <end position="97"/>
    </location>
</feature>
<organism evidence="3 4">
    <name type="scientific">Smittium angustum</name>
    <dbReference type="NCBI Taxonomy" id="133377"/>
    <lineage>
        <taxon>Eukaryota</taxon>
        <taxon>Fungi</taxon>
        <taxon>Fungi incertae sedis</taxon>
        <taxon>Zoopagomycota</taxon>
        <taxon>Kickxellomycotina</taxon>
        <taxon>Harpellomycetes</taxon>
        <taxon>Harpellales</taxon>
        <taxon>Legeriomycetaceae</taxon>
        <taxon>Smittium</taxon>
    </lineage>
</organism>
<keyword evidence="2" id="KW-0732">Signal</keyword>
<protein>
    <submittedName>
        <fullName evidence="3">Uncharacterized protein</fullName>
    </submittedName>
</protein>